<evidence type="ECO:0000313" key="2">
    <source>
        <dbReference type="Proteomes" id="UP000004995"/>
    </source>
</evidence>
<reference evidence="1" key="2">
    <citation type="submission" date="2018-08" db="UniProtKB">
        <authorList>
            <consortium name="EnsemblPlants"/>
        </authorList>
    </citation>
    <scope>IDENTIFICATION</scope>
    <source>
        <strain evidence="1">Yugu1</strain>
    </source>
</reference>
<organism evidence="1 2">
    <name type="scientific">Setaria italica</name>
    <name type="common">Foxtail millet</name>
    <name type="synonym">Panicum italicum</name>
    <dbReference type="NCBI Taxonomy" id="4555"/>
    <lineage>
        <taxon>Eukaryota</taxon>
        <taxon>Viridiplantae</taxon>
        <taxon>Streptophyta</taxon>
        <taxon>Embryophyta</taxon>
        <taxon>Tracheophyta</taxon>
        <taxon>Spermatophyta</taxon>
        <taxon>Magnoliopsida</taxon>
        <taxon>Liliopsida</taxon>
        <taxon>Poales</taxon>
        <taxon>Poaceae</taxon>
        <taxon>PACMAD clade</taxon>
        <taxon>Panicoideae</taxon>
        <taxon>Panicodae</taxon>
        <taxon>Paniceae</taxon>
        <taxon>Cenchrinae</taxon>
        <taxon>Setaria</taxon>
    </lineage>
</organism>
<dbReference type="AlphaFoldDB" id="K4A1N6"/>
<accession>K4A1N6</accession>
<dbReference type="InParanoid" id="K4A1N6"/>
<dbReference type="EnsemblPlants" id="KQL24580">
    <property type="protein sequence ID" value="KQL24580"/>
    <property type="gene ID" value="SETIT_032780mg"/>
</dbReference>
<dbReference type="Gramene" id="KQL24580">
    <property type="protein sequence ID" value="KQL24580"/>
    <property type="gene ID" value="SETIT_032780mg"/>
</dbReference>
<reference evidence="2" key="1">
    <citation type="journal article" date="2012" name="Nat. Biotechnol.">
        <title>Reference genome sequence of the model plant Setaria.</title>
        <authorList>
            <person name="Bennetzen J.L."/>
            <person name="Schmutz J."/>
            <person name="Wang H."/>
            <person name="Percifield R."/>
            <person name="Hawkins J."/>
            <person name="Pontaroli A.C."/>
            <person name="Estep M."/>
            <person name="Feng L."/>
            <person name="Vaughn J.N."/>
            <person name="Grimwood J."/>
            <person name="Jenkins J."/>
            <person name="Barry K."/>
            <person name="Lindquist E."/>
            <person name="Hellsten U."/>
            <person name="Deshpande S."/>
            <person name="Wang X."/>
            <person name="Wu X."/>
            <person name="Mitros T."/>
            <person name="Triplett J."/>
            <person name="Yang X."/>
            <person name="Ye C.Y."/>
            <person name="Mauro-Herrera M."/>
            <person name="Wang L."/>
            <person name="Li P."/>
            <person name="Sharma M."/>
            <person name="Sharma R."/>
            <person name="Ronald P.C."/>
            <person name="Panaud O."/>
            <person name="Kellogg E.A."/>
            <person name="Brutnell T.P."/>
            <person name="Doust A.N."/>
            <person name="Tuskan G.A."/>
            <person name="Rokhsar D."/>
            <person name="Devos K.M."/>
        </authorList>
    </citation>
    <scope>NUCLEOTIDE SEQUENCE [LARGE SCALE GENOMIC DNA]</scope>
    <source>
        <strain evidence="2">cv. Yugu1</strain>
    </source>
</reference>
<proteinExistence type="predicted"/>
<evidence type="ECO:0000313" key="1">
    <source>
        <dbReference type="EnsemblPlants" id="KQL24580"/>
    </source>
</evidence>
<protein>
    <submittedName>
        <fullName evidence="1">Uncharacterized protein</fullName>
    </submittedName>
</protein>
<keyword evidence="2" id="KW-1185">Reference proteome</keyword>
<dbReference type="EMBL" id="AGNK02001099">
    <property type="status" value="NOT_ANNOTATED_CDS"/>
    <property type="molecule type" value="Genomic_DNA"/>
</dbReference>
<sequence>MDGSFRCHILFGKRWQRYRLFDRASPGCLSFPLVSSTNQVNASLFLCRLVYVVWYPGKCPELQGVLIWGVPELVVG</sequence>
<dbReference type="HOGENOM" id="CLU_2659180_0_0_1"/>
<name>K4A1N6_SETIT</name>
<dbReference type="Proteomes" id="UP000004995">
    <property type="component" value="Unassembled WGS sequence"/>
</dbReference>